<gene>
    <name evidence="1" type="ORF">Ataiwa_04000</name>
</gene>
<protein>
    <submittedName>
        <fullName evidence="1">Uncharacterized protein</fullName>
    </submittedName>
</protein>
<keyword evidence="2" id="KW-1185">Reference proteome</keyword>
<accession>A0ABQ6PVY7</accession>
<dbReference type="RefSeq" id="WP_338226939.1">
    <property type="nucleotide sequence ID" value="NZ_BTPE01000001.1"/>
</dbReference>
<sequence length="227" mass="25870">MKALLKIIFVVLLIAPVYSYAQFSTKTKSSIPNQSLSKTQLNTQQIKAGRLSKVEPPKSISEVDINNFPIIGFSPEDLERSRQKYWEITPKKPYDPGMELTLWGTYTPSAFIMTPNVKYIINVDYDYYTYSSRLAVNLLEGKDYKLIFGIEPKAFPEGTTVLFRIGTSEFRIGWPSNSSELIVLFNNSFTGKQIIDFSPAIIPNRGKNRDAMQEFSIKSIRLEELTN</sequence>
<evidence type="ECO:0000313" key="1">
    <source>
        <dbReference type="EMBL" id="GMQ32128.1"/>
    </source>
</evidence>
<dbReference type="EMBL" id="BTPE01000001">
    <property type="protein sequence ID" value="GMQ32128.1"/>
    <property type="molecule type" value="Genomic_DNA"/>
</dbReference>
<reference evidence="1 2" key="1">
    <citation type="submission" date="2023-08" db="EMBL/GenBank/DDBJ databases">
        <title>Draft genome sequence of Algoriphagus taiwanensis.</title>
        <authorList>
            <person name="Takatani N."/>
            <person name="Hosokawa M."/>
            <person name="Sawabe T."/>
        </authorList>
    </citation>
    <scope>NUCLEOTIDE SEQUENCE [LARGE SCALE GENOMIC DNA]</scope>
    <source>
        <strain evidence="1 2">JCM 19755</strain>
    </source>
</reference>
<comment type="caution">
    <text evidence="1">The sequence shown here is derived from an EMBL/GenBank/DDBJ whole genome shotgun (WGS) entry which is preliminary data.</text>
</comment>
<dbReference type="Proteomes" id="UP001307705">
    <property type="component" value="Unassembled WGS sequence"/>
</dbReference>
<evidence type="ECO:0000313" key="2">
    <source>
        <dbReference type="Proteomes" id="UP001307705"/>
    </source>
</evidence>
<name>A0ABQ6PVY7_9BACT</name>
<organism evidence="1 2">
    <name type="scientific">Algoriphagus taiwanensis</name>
    <dbReference type="NCBI Taxonomy" id="1445656"/>
    <lineage>
        <taxon>Bacteria</taxon>
        <taxon>Pseudomonadati</taxon>
        <taxon>Bacteroidota</taxon>
        <taxon>Cytophagia</taxon>
        <taxon>Cytophagales</taxon>
        <taxon>Cyclobacteriaceae</taxon>
        <taxon>Algoriphagus</taxon>
    </lineage>
</organism>
<proteinExistence type="predicted"/>